<keyword evidence="1" id="KW-0472">Membrane</keyword>
<proteinExistence type="predicted"/>
<feature type="transmembrane region" description="Helical" evidence="1">
    <location>
        <begin position="379"/>
        <end position="399"/>
    </location>
</feature>
<name>A0A7S4A9Q8_9STRA</name>
<dbReference type="Pfam" id="PF12159">
    <property type="entry name" value="DUF3593"/>
    <property type="match status" value="1"/>
</dbReference>
<evidence type="ECO:0000256" key="1">
    <source>
        <dbReference type="SAM" id="Phobius"/>
    </source>
</evidence>
<feature type="transmembrane region" description="Helical" evidence="1">
    <location>
        <begin position="411"/>
        <end position="430"/>
    </location>
</feature>
<feature type="transmembrane region" description="Helical" evidence="1">
    <location>
        <begin position="311"/>
        <end position="334"/>
    </location>
</feature>
<feature type="transmembrane region" description="Helical" evidence="1">
    <location>
        <begin position="253"/>
        <end position="273"/>
    </location>
</feature>
<feature type="transmembrane region" description="Helical" evidence="1">
    <location>
        <begin position="188"/>
        <end position="208"/>
    </location>
</feature>
<dbReference type="InterPro" id="IPR021995">
    <property type="entry name" value="DUF3593"/>
</dbReference>
<dbReference type="AlphaFoldDB" id="A0A7S4A9Q8"/>
<dbReference type="PANTHER" id="PTHR33833:SF3">
    <property type="entry name" value="YCF49-LIKE PROTEIN"/>
    <property type="match status" value="1"/>
</dbReference>
<accession>A0A7S4A9Q8</accession>
<organism evidence="2">
    <name type="scientific">Pseudo-nitzschia australis</name>
    <dbReference type="NCBI Taxonomy" id="44445"/>
    <lineage>
        <taxon>Eukaryota</taxon>
        <taxon>Sar</taxon>
        <taxon>Stramenopiles</taxon>
        <taxon>Ochrophyta</taxon>
        <taxon>Bacillariophyta</taxon>
        <taxon>Bacillariophyceae</taxon>
        <taxon>Bacillariophycidae</taxon>
        <taxon>Bacillariales</taxon>
        <taxon>Bacillariaceae</taxon>
        <taxon>Pseudo-nitzschia</taxon>
    </lineage>
</organism>
<feature type="transmembrane region" description="Helical" evidence="1">
    <location>
        <begin position="285"/>
        <end position="305"/>
    </location>
</feature>
<reference evidence="2" key="1">
    <citation type="submission" date="2021-01" db="EMBL/GenBank/DDBJ databases">
        <authorList>
            <person name="Corre E."/>
            <person name="Pelletier E."/>
            <person name="Niang G."/>
            <person name="Scheremetjew M."/>
            <person name="Finn R."/>
            <person name="Kale V."/>
            <person name="Holt S."/>
            <person name="Cochrane G."/>
            <person name="Meng A."/>
            <person name="Brown T."/>
            <person name="Cohen L."/>
        </authorList>
    </citation>
    <scope>NUCLEOTIDE SEQUENCE</scope>
    <source>
        <strain evidence="2">10249 10 AB</strain>
    </source>
</reference>
<gene>
    <name evidence="2" type="ORF">PAUS00366_LOCUS976</name>
</gene>
<evidence type="ECO:0000313" key="2">
    <source>
        <dbReference type="EMBL" id="CAE0708256.1"/>
    </source>
</evidence>
<feature type="transmembrane region" description="Helical" evidence="1">
    <location>
        <begin position="92"/>
        <end position="112"/>
    </location>
</feature>
<keyword evidence="1" id="KW-1133">Transmembrane helix</keyword>
<dbReference type="Pfam" id="PF10693">
    <property type="entry name" value="DUF2499"/>
    <property type="match status" value="1"/>
</dbReference>
<feature type="transmembrane region" description="Helical" evidence="1">
    <location>
        <begin position="124"/>
        <end position="147"/>
    </location>
</feature>
<feature type="transmembrane region" description="Helical" evidence="1">
    <location>
        <begin position="464"/>
        <end position="489"/>
    </location>
</feature>
<dbReference type="EMBL" id="HBIX01001289">
    <property type="protein sequence ID" value="CAE0708256.1"/>
    <property type="molecule type" value="Transcribed_RNA"/>
</dbReference>
<feature type="transmembrane region" description="Helical" evidence="1">
    <location>
        <begin position="509"/>
        <end position="526"/>
    </location>
</feature>
<keyword evidence="1" id="KW-0812">Transmembrane</keyword>
<dbReference type="PANTHER" id="PTHR33833">
    <property type="entry name" value="NUCLEOLAR-LIKE PROTEIN-RELATED"/>
    <property type="match status" value="1"/>
</dbReference>
<feature type="transmembrane region" description="Helical" evidence="1">
    <location>
        <begin position="159"/>
        <end position="176"/>
    </location>
</feature>
<dbReference type="InterPro" id="IPR019634">
    <property type="entry name" value="Uncharacterised_Ycf49"/>
</dbReference>
<sequence>MTNSFRVSAAALAIATISGVGAFAPSFPLVTKSATSSVNVAPMNMVPFDVNSAIDVTSTLSSNMMADAGASINTVMESSGLLTSFADQGQNLAGIFFQQSLLPYLAFLYFLSFRGNKIPDVANFGFQFLLLFVVSTIPAGIISKSVYDTSLANVDWLHGWAELLLTISNILVVWGLKEGSTSPNQTSVGTPRLVALGMFGLFAAGAALGPGTIGWEAHSGFMAGIGGLGTETVQSLPWVTHAEPINALTIPTWAIHFSSVIEYIIAMDLVWKYSEVTGNEKWKGMTFGMLPLHASGICACTYHFFYNPSSLQFLVTMQAGFTLLGNITCAIAAFRIAQANGWTLGEANPFRKEDDPAILAVDGIAAEALVLRKPVESNAVLAAKVTAGTLFLSYAVKYGSLGLDTPFEANGVVALAMVLGIPGLTALSFYQRGNNASGAEEAESKPFSFQLGDASLSMSDVKKYGVAGTLAYVLTELAFWIVAFPVAAFALYQSTGHWPDVINETGDRAAVLAFIFAGANVARLFVPVRLGAALALAPWVDENLLNRDGAIDTESEDV</sequence>
<protein>
    <submittedName>
        <fullName evidence="2">Uncharacterized protein</fullName>
    </submittedName>
</protein>